<dbReference type="PANTHER" id="PTHR22792">
    <property type="entry name" value="LUPUS LA PROTEIN-RELATED"/>
    <property type="match status" value="1"/>
</dbReference>
<proteinExistence type="predicted"/>
<dbReference type="InterPro" id="IPR036390">
    <property type="entry name" value="WH_DNA-bd_sf"/>
</dbReference>
<dbReference type="InterPro" id="IPR002344">
    <property type="entry name" value="Lupus_La"/>
</dbReference>
<dbReference type="AlphaFoldDB" id="A0A834VEK5"/>
<sequence>MSSMNSCCCMNFTVACFDKMSIKSDESSISSLSEDFESQTDCQECFEIPDQEVVEKVLKQVESYFTDENLSRDEFMLKNIRRNKEGFVNISLIASQRRVKSVIKNCPQPCRLISYAVDMFSDKIELNSDGTKIRRKVPLPPIDGNRLNRTIMIVGLPKEKSNIEMILDDFSAFGPIDSVRFFNSKNIVSNNQNRLLKHLKSQSIKIGEDQIIATVEFSTLNDALRCMESKHLLAKLDPVWSQTDLHLPKTES</sequence>
<reference evidence="6" key="2">
    <citation type="submission" date="2020-01" db="EMBL/GenBank/DDBJ databases">
        <authorList>
            <person name="Korhonen P.K.K."/>
            <person name="Guangxu M.G."/>
            <person name="Wang T.W."/>
            <person name="Stroehlein A.J.S."/>
            <person name="Young N.D."/>
            <person name="Ang C.-S.A."/>
            <person name="Fernando D.W.F."/>
            <person name="Lu H.L."/>
            <person name="Taylor S.T."/>
            <person name="Ehtesham M.E.M."/>
            <person name="Najaraj S.H.N."/>
            <person name="Harsha G.H.G."/>
            <person name="Madugundu A.M."/>
            <person name="Renuse S.R."/>
            <person name="Holt D.H."/>
            <person name="Pandey A.P."/>
            <person name="Papenfuss A.P."/>
            <person name="Gasser R.B.G."/>
            <person name="Fischer K.F."/>
        </authorList>
    </citation>
    <scope>NUCLEOTIDE SEQUENCE</scope>
    <source>
        <strain evidence="6">SSS_KF_BRIS2020</strain>
    </source>
</reference>
<dbReference type="Pfam" id="PF05383">
    <property type="entry name" value="La"/>
    <property type="match status" value="1"/>
</dbReference>
<dbReference type="SUPFAM" id="SSF54928">
    <property type="entry name" value="RNA-binding domain, RBD"/>
    <property type="match status" value="1"/>
</dbReference>
<evidence type="ECO:0000256" key="1">
    <source>
        <dbReference type="ARBA" id="ARBA00004123"/>
    </source>
</evidence>
<reference evidence="8" key="1">
    <citation type="journal article" date="2020" name="PLoS Negl. Trop. Dis.">
        <title>High-quality nuclear genome for Sarcoptes scabiei-A critical resource for a neglected parasite.</title>
        <authorList>
            <person name="Korhonen P.K."/>
            <person name="Gasser R.B."/>
            <person name="Ma G."/>
            <person name="Wang T."/>
            <person name="Stroehlein A.J."/>
            <person name="Young N.D."/>
            <person name="Ang C.S."/>
            <person name="Fernando D.D."/>
            <person name="Lu H.C."/>
            <person name="Taylor S."/>
            <person name="Reynolds S.L."/>
            <person name="Mofiz E."/>
            <person name="Najaraj S.H."/>
            <person name="Gowda H."/>
            <person name="Madugundu A."/>
            <person name="Renuse S."/>
            <person name="Holt D."/>
            <person name="Pandey A."/>
            <person name="Papenfuss A.T."/>
            <person name="Fischer K."/>
        </authorList>
    </citation>
    <scope>NUCLEOTIDE SEQUENCE [LARGE SCALE GENOMIC DNA]</scope>
</reference>
<dbReference type="EMBL" id="WVUK01000056">
    <property type="protein sequence ID" value="KAF7492149.1"/>
    <property type="molecule type" value="Genomic_DNA"/>
</dbReference>
<keyword evidence="2 4" id="KW-0694">RNA-binding</keyword>
<dbReference type="Proteomes" id="UP000070412">
    <property type="component" value="Unassembled WGS sequence"/>
</dbReference>
<evidence type="ECO:0000313" key="8">
    <source>
        <dbReference type="Proteomes" id="UP000070412"/>
    </source>
</evidence>
<dbReference type="EnsemblMetazoa" id="SSS_5693s_mrna">
    <property type="protein sequence ID" value="KAF7492149.1"/>
    <property type="gene ID" value="SSS_5693"/>
</dbReference>
<keyword evidence="8" id="KW-1185">Reference proteome</keyword>
<dbReference type="InterPro" id="IPR012677">
    <property type="entry name" value="Nucleotide-bd_a/b_plait_sf"/>
</dbReference>
<evidence type="ECO:0000256" key="3">
    <source>
        <dbReference type="ARBA" id="ARBA00023242"/>
    </source>
</evidence>
<dbReference type="InterPro" id="IPR035979">
    <property type="entry name" value="RBD_domain_sf"/>
</dbReference>
<dbReference type="SUPFAM" id="SSF46785">
    <property type="entry name" value="Winged helix' DNA-binding domain"/>
    <property type="match status" value="1"/>
</dbReference>
<gene>
    <name evidence="6" type="ORF">SSS_5693</name>
</gene>
<name>A0A834VEK5_SARSC</name>
<dbReference type="GO" id="GO:1990904">
    <property type="term" value="C:ribonucleoprotein complex"/>
    <property type="evidence" value="ECO:0007669"/>
    <property type="project" value="InterPro"/>
</dbReference>
<reference evidence="7" key="3">
    <citation type="submission" date="2022-06" db="UniProtKB">
        <authorList>
            <consortium name="EnsemblMetazoa"/>
        </authorList>
    </citation>
    <scope>IDENTIFICATION</scope>
</reference>
<dbReference type="OrthoDB" id="435402at2759"/>
<evidence type="ECO:0000259" key="5">
    <source>
        <dbReference type="PROSITE" id="PS50961"/>
    </source>
</evidence>
<dbReference type="Gene3D" id="3.30.70.330">
    <property type="match status" value="1"/>
</dbReference>
<evidence type="ECO:0000256" key="4">
    <source>
        <dbReference type="PROSITE-ProRule" id="PRU00332"/>
    </source>
</evidence>
<dbReference type="Gene3D" id="1.10.10.10">
    <property type="entry name" value="Winged helix-like DNA-binding domain superfamily/Winged helix DNA-binding domain"/>
    <property type="match status" value="1"/>
</dbReference>
<dbReference type="GO" id="GO:0006396">
    <property type="term" value="P:RNA processing"/>
    <property type="evidence" value="ECO:0007669"/>
    <property type="project" value="InterPro"/>
</dbReference>
<dbReference type="PRINTS" id="PR00302">
    <property type="entry name" value="LUPUSLA"/>
</dbReference>
<evidence type="ECO:0000256" key="2">
    <source>
        <dbReference type="ARBA" id="ARBA00022884"/>
    </source>
</evidence>
<dbReference type="GO" id="GO:0005634">
    <property type="term" value="C:nucleus"/>
    <property type="evidence" value="ECO:0007669"/>
    <property type="project" value="UniProtKB-SubCell"/>
</dbReference>
<protein>
    <submittedName>
        <fullName evidence="6">La-related protein 6</fullName>
    </submittedName>
</protein>
<dbReference type="PROSITE" id="PS50961">
    <property type="entry name" value="HTH_LA"/>
    <property type="match status" value="1"/>
</dbReference>
<keyword evidence="3" id="KW-0539">Nucleus</keyword>
<dbReference type="InterPro" id="IPR036388">
    <property type="entry name" value="WH-like_DNA-bd_sf"/>
</dbReference>
<accession>A0A834VEK5</accession>
<evidence type="ECO:0000313" key="6">
    <source>
        <dbReference type="EMBL" id="KAF7492149.1"/>
    </source>
</evidence>
<dbReference type="PANTHER" id="PTHR22792:SF140">
    <property type="entry name" value="ACHILLES, ISOFORM A"/>
    <property type="match status" value="1"/>
</dbReference>
<comment type="subcellular location">
    <subcellularLocation>
        <location evidence="1">Nucleus</location>
    </subcellularLocation>
</comment>
<dbReference type="InterPro" id="IPR006630">
    <property type="entry name" value="La_HTH"/>
</dbReference>
<dbReference type="SMART" id="SM00715">
    <property type="entry name" value="LA"/>
    <property type="match status" value="1"/>
</dbReference>
<evidence type="ECO:0000313" key="7">
    <source>
        <dbReference type="EnsemblMetazoa" id="KAF7492149.1"/>
    </source>
</evidence>
<dbReference type="InterPro" id="IPR045180">
    <property type="entry name" value="La_dom_prot"/>
</dbReference>
<dbReference type="GO" id="GO:0003729">
    <property type="term" value="F:mRNA binding"/>
    <property type="evidence" value="ECO:0007669"/>
    <property type="project" value="TreeGrafter"/>
</dbReference>
<feature type="domain" description="HTH La-type RNA-binding" evidence="5">
    <location>
        <begin position="47"/>
        <end position="143"/>
    </location>
</feature>
<organism evidence="6">
    <name type="scientific">Sarcoptes scabiei</name>
    <name type="common">Itch mite</name>
    <name type="synonym">Acarus scabiei</name>
    <dbReference type="NCBI Taxonomy" id="52283"/>
    <lineage>
        <taxon>Eukaryota</taxon>
        <taxon>Metazoa</taxon>
        <taxon>Ecdysozoa</taxon>
        <taxon>Arthropoda</taxon>
        <taxon>Chelicerata</taxon>
        <taxon>Arachnida</taxon>
        <taxon>Acari</taxon>
        <taxon>Acariformes</taxon>
        <taxon>Sarcoptiformes</taxon>
        <taxon>Astigmata</taxon>
        <taxon>Psoroptidia</taxon>
        <taxon>Sarcoptoidea</taxon>
        <taxon>Sarcoptidae</taxon>
        <taxon>Sarcoptinae</taxon>
        <taxon>Sarcoptes</taxon>
    </lineage>
</organism>